<feature type="region of interest" description="Disordered" evidence="1">
    <location>
        <begin position="93"/>
        <end position="115"/>
    </location>
</feature>
<keyword evidence="4" id="KW-1185">Reference proteome</keyword>
<proteinExistence type="predicted"/>
<name>A0AAN8N966_9PEZI</name>
<dbReference type="AlphaFoldDB" id="A0AAN8N966"/>
<protein>
    <submittedName>
        <fullName evidence="3">Uncharacterized protein</fullName>
    </submittedName>
</protein>
<feature type="signal peptide" evidence="2">
    <location>
        <begin position="1"/>
        <end position="19"/>
    </location>
</feature>
<feature type="chain" id="PRO_5043016413" evidence="2">
    <location>
        <begin position="20"/>
        <end position="129"/>
    </location>
</feature>
<evidence type="ECO:0000256" key="1">
    <source>
        <dbReference type="SAM" id="MobiDB-lite"/>
    </source>
</evidence>
<dbReference type="EMBL" id="JAVHNR010000002">
    <property type="protein sequence ID" value="KAK6351845.1"/>
    <property type="molecule type" value="Genomic_DNA"/>
</dbReference>
<dbReference type="Proteomes" id="UP001313282">
    <property type="component" value="Unassembled WGS sequence"/>
</dbReference>
<organism evidence="3 4">
    <name type="scientific">Orbilia javanica</name>
    <dbReference type="NCBI Taxonomy" id="47235"/>
    <lineage>
        <taxon>Eukaryota</taxon>
        <taxon>Fungi</taxon>
        <taxon>Dikarya</taxon>
        <taxon>Ascomycota</taxon>
        <taxon>Pezizomycotina</taxon>
        <taxon>Orbiliomycetes</taxon>
        <taxon>Orbiliales</taxon>
        <taxon>Orbiliaceae</taxon>
        <taxon>Orbilia</taxon>
    </lineage>
</organism>
<keyword evidence="2" id="KW-0732">Signal</keyword>
<gene>
    <name evidence="3" type="ORF">TWF718_004990</name>
</gene>
<evidence type="ECO:0000256" key="2">
    <source>
        <dbReference type="SAM" id="SignalP"/>
    </source>
</evidence>
<sequence>MQASIFFLLSILTCNFALATPILFPADESSDLKPFSLIPTLKQWRDFGICNKRELEHRYEPKKRRKHPLCWYYLSSQQEFSQPLAVVPKPETPIHENQRINQSSRPSKYHPDTDTPFGKETWWNCSTRI</sequence>
<evidence type="ECO:0000313" key="3">
    <source>
        <dbReference type="EMBL" id="KAK6351845.1"/>
    </source>
</evidence>
<accession>A0AAN8N966</accession>
<evidence type="ECO:0000313" key="4">
    <source>
        <dbReference type="Proteomes" id="UP001313282"/>
    </source>
</evidence>
<reference evidence="3 4" key="1">
    <citation type="submission" date="2019-10" db="EMBL/GenBank/DDBJ databases">
        <authorList>
            <person name="Palmer J.M."/>
        </authorList>
    </citation>
    <scope>NUCLEOTIDE SEQUENCE [LARGE SCALE GENOMIC DNA]</scope>
    <source>
        <strain evidence="3 4">TWF718</strain>
    </source>
</reference>
<comment type="caution">
    <text evidence="3">The sequence shown here is derived from an EMBL/GenBank/DDBJ whole genome shotgun (WGS) entry which is preliminary data.</text>
</comment>